<proteinExistence type="predicted"/>
<evidence type="ECO:0000313" key="2">
    <source>
        <dbReference type="Proteomes" id="UP000034797"/>
    </source>
</evidence>
<organism evidence="1 2">
    <name type="scientific">Candidatus Collierbacteria bacterium GW2011_GWA2_44_99</name>
    <dbReference type="NCBI Taxonomy" id="1618380"/>
    <lineage>
        <taxon>Bacteria</taxon>
        <taxon>Candidatus Collieribacteriota</taxon>
    </lineage>
</organism>
<reference evidence="1 2" key="1">
    <citation type="journal article" date="2015" name="Nature">
        <title>rRNA introns, odd ribosomes, and small enigmatic genomes across a large radiation of phyla.</title>
        <authorList>
            <person name="Brown C.T."/>
            <person name="Hug L.A."/>
            <person name="Thomas B.C."/>
            <person name="Sharon I."/>
            <person name="Castelle C.J."/>
            <person name="Singh A."/>
            <person name="Wilkins M.J."/>
            <person name="Williams K.H."/>
            <person name="Banfield J.F."/>
        </authorList>
    </citation>
    <scope>NUCLEOTIDE SEQUENCE [LARGE SCALE GENOMIC DNA]</scope>
</reference>
<gene>
    <name evidence="1" type="ORF">UW84_C0052G0001</name>
</gene>
<dbReference type="Proteomes" id="UP000034797">
    <property type="component" value="Unassembled WGS sequence"/>
</dbReference>
<feature type="non-terminal residue" evidence="1">
    <location>
        <position position="21"/>
    </location>
</feature>
<protein>
    <submittedName>
        <fullName evidence="1">Uncharacterized protein</fullName>
    </submittedName>
</protein>
<comment type="caution">
    <text evidence="1">The sequence shown here is derived from an EMBL/GenBank/DDBJ whole genome shotgun (WGS) entry which is preliminary data.</text>
</comment>
<name>A0A0G1KMB9_9BACT</name>
<accession>A0A0G1KMB9</accession>
<evidence type="ECO:0000313" key="1">
    <source>
        <dbReference type="EMBL" id="KKT84668.1"/>
    </source>
</evidence>
<dbReference type="EMBL" id="LCJW01000052">
    <property type="protein sequence ID" value="KKT84668.1"/>
    <property type="molecule type" value="Genomic_DNA"/>
</dbReference>
<dbReference type="AlphaFoldDB" id="A0A0G1KMB9"/>
<sequence length="21" mass="2327">MTKNNTVLLVIDPVNSCAHEK</sequence>